<feature type="transmembrane region" description="Helical" evidence="1">
    <location>
        <begin position="150"/>
        <end position="169"/>
    </location>
</feature>
<evidence type="ECO:0008006" key="5">
    <source>
        <dbReference type="Google" id="ProtNLM"/>
    </source>
</evidence>
<evidence type="ECO:0000313" key="3">
    <source>
        <dbReference type="EMBL" id="KAG6946022.1"/>
    </source>
</evidence>
<dbReference type="VEuPathDB" id="FungiDB:PC110_g12239"/>
<dbReference type="AlphaFoldDB" id="A0A8T1TR10"/>
<comment type="caution">
    <text evidence="3">The sequence shown here is derived from an EMBL/GenBank/DDBJ whole genome shotgun (WGS) entry which is preliminary data.</text>
</comment>
<feature type="transmembrane region" description="Helical" evidence="1">
    <location>
        <begin position="175"/>
        <end position="195"/>
    </location>
</feature>
<sequence length="199" mass="21332">MFIVSIGLVLQVNGVLAKNAISMSAALGICFGSASAYVAVSIAAAAIIKFPIPFGYVQMVGPYIAMFSIITIFFIGLPVLANSPDLAKQLKPQVMIIIIQGLVAVAYPVFSAVLIRLSGAQQTIFVIVMPLIKLVTKQIIAKTVTNLHEYVGLIGIFSVDVFNVYYIAICMQATTSTLTTLIIILSDSFQVLLALRDRS</sequence>
<feature type="signal peptide" evidence="2">
    <location>
        <begin position="1"/>
        <end position="17"/>
    </location>
</feature>
<protein>
    <recommendedName>
        <fullName evidence="5">SWEET sugar transporter</fullName>
    </recommendedName>
</protein>
<keyword evidence="1" id="KW-1133">Transmembrane helix</keyword>
<feature type="chain" id="PRO_5035869436" description="SWEET sugar transporter" evidence="2">
    <location>
        <begin position="18"/>
        <end position="199"/>
    </location>
</feature>
<evidence type="ECO:0000256" key="2">
    <source>
        <dbReference type="SAM" id="SignalP"/>
    </source>
</evidence>
<evidence type="ECO:0000256" key="1">
    <source>
        <dbReference type="SAM" id="Phobius"/>
    </source>
</evidence>
<reference evidence="3" key="1">
    <citation type="submission" date="2021-01" db="EMBL/GenBank/DDBJ databases">
        <title>Phytophthora aleatoria, a newly-described species from Pinus radiata is distinct from Phytophthora cactorum isolates based on comparative genomics.</title>
        <authorList>
            <person name="Mcdougal R."/>
            <person name="Panda P."/>
            <person name="Williams N."/>
            <person name="Studholme D.J."/>
        </authorList>
    </citation>
    <scope>NUCLEOTIDE SEQUENCE</scope>
    <source>
        <strain evidence="3">NZFS 3830</strain>
    </source>
</reference>
<dbReference type="OrthoDB" id="126029at2759"/>
<keyword evidence="1" id="KW-0812">Transmembrane</keyword>
<gene>
    <name evidence="3" type="ORF">JG687_00016953</name>
</gene>
<proteinExistence type="predicted"/>
<name>A0A8T1TR10_9STRA</name>
<dbReference type="Proteomes" id="UP000688947">
    <property type="component" value="Unassembled WGS sequence"/>
</dbReference>
<feature type="transmembrane region" description="Helical" evidence="1">
    <location>
        <begin position="27"/>
        <end position="48"/>
    </location>
</feature>
<accession>A0A8T1TR10</accession>
<feature type="transmembrane region" description="Helical" evidence="1">
    <location>
        <begin position="93"/>
        <end position="115"/>
    </location>
</feature>
<feature type="transmembrane region" description="Helical" evidence="1">
    <location>
        <begin position="60"/>
        <end position="81"/>
    </location>
</feature>
<dbReference type="EMBL" id="JAENGZ010001837">
    <property type="protein sequence ID" value="KAG6946022.1"/>
    <property type="molecule type" value="Genomic_DNA"/>
</dbReference>
<keyword evidence="1" id="KW-0472">Membrane</keyword>
<keyword evidence="2" id="KW-0732">Signal</keyword>
<evidence type="ECO:0000313" key="4">
    <source>
        <dbReference type="Proteomes" id="UP000688947"/>
    </source>
</evidence>
<organism evidence="3 4">
    <name type="scientific">Phytophthora cactorum</name>
    <dbReference type="NCBI Taxonomy" id="29920"/>
    <lineage>
        <taxon>Eukaryota</taxon>
        <taxon>Sar</taxon>
        <taxon>Stramenopiles</taxon>
        <taxon>Oomycota</taxon>
        <taxon>Peronosporomycetes</taxon>
        <taxon>Peronosporales</taxon>
        <taxon>Peronosporaceae</taxon>
        <taxon>Phytophthora</taxon>
    </lineage>
</organism>